<feature type="repeat" description="TPR" evidence="3">
    <location>
        <begin position="136"/>
        <end position="169"/>
    </location>
</feature>
<dbReference type="EMBL" id="CP017561">
    <property type="protein sequence ID" value="APA86522.1"/>
    <property type="molecule type" value="Genomic_DNA"/>
</dbReference>
<dbReference type="InterPro" id="IPR019734">
    <property type="entry name" value="TPR_rpt"/>
</dbReference>
<gene>
    <name evidence="4" type="ORF">BJG93_14805</name>
</gene>
<name>A0A1I9YJN9_9BURK</name>
<keyword evidence="1" id="KW-0677">Repeat</keyword>
<accession>A0A1I9YJN9</accession>
<dbReference type="SUPFAM" id="SSF53756">
    <property type="entry name" value="UDP-Glycosyltransferase/glycogen phosphorylase"/>
    <property type="match status" value="1"/>
</dbReference>
<dbReference type="STRING" id="754502.BJG93_14805"/>
<dbReference type="PANTHER" id="PTHR45586:SF1">
    <property type="entry name" value="LIPOPOLYSACCHARIDE ASSEMBLY PROTEIN B"/>
    <property type="match status" value="1"/>
</dbReference>
<dbReference type="Proteomes" id="UP000179860">
    <property type="component" value="Chromosome 1"/>
</dbReference>
<reference evidence="4" key="2">
    <citation type="submission" date="2021-06" db="EMBL/GenBank/DDBJ databases">
        <authorList>
            <person name="Rogers T.H."/>
            <person name="Ramsay J.P."/>
            <person name="Wang P."/>
            <person name="Terpolilli J."/>
        </authorList>
    </citation>
    <scope>NUCLEOTIDE SEQUENCE [LARGE SCALE GENOMIC DNA]</scope>
    <source>
        <strain evidence="4">WSM5005</strain>
    </source>
</reference>
<evidence type="ECO:0000313" key="4">
    <source>
        <dbReference type="EMBL" id="APA86522.1"/>
    </source>
</evidence>
<dbReference type="SMART" id="SM00028">
    <property type="entry name" value="TPR"/>
    <property type="match status" value="4"/>
</dbReference>
<sequence length="608" mass="67581">MKWLAEVEMQITRSDLIGASRLLDTHRAMESAEPRVLVACSRLLILRARLVEAQGLLEKALSVEPANVDALVERARLAVRLGDDAGAQDWFRRAWTTGARGDGWLIDWFDSASRLGRTNDAAEVAVILCRNFAADAGNWFRLGLAHQQERRHAQALDAYQHAANLNPHLPMLRNNMGAAHLELNRFEEARELFEATIADDPDHALAWTNLASVLLKTRKINDSLVAAERACALAPNYISALQTYSYVLREFQQFPTALQIAQRALSLQPDNASIVWTVAMLQLLLGDYENGWRNHEARWSGSPELRDVVPNIPAPRWNGESLGGKTLFVWGEQGHGDALQFVRFVPAVAEYVKQQGGKLVYCCFSSLQTLFARSLGDAVQTIVPHDLRPLPAFDFHLPIASLPLVLGVTLKDLPGQPYLKADPKKVQRPTLPGLSRDRKLRVGIAWSGSKTHQRNGLRSVDPMDYARAFAGIGNVTFVNLQMDAQAEVQRLRDSGLAVVDPTPEFSSFDDTAAVVSGLDLVMTVCTSIAHLAGGLGVPTWVQLDVNPHWIWMTERTDSPWYPQTRLYRQSTYGDWAPVFEALARDLAVLAFNHQTQVEQTENAMGSLH</sequence>
<dbReference type="Gene3D" id="3.40.50.2000">
    <property type="entry name" value="Glycogen Phosphorylase B"/>
    <property type="match status" value="1"/>
</dbReference>
<dbReference type="KEGG" id="pspw:BJG93_14805"/>
<dbReference type="Pfam" id="PF13432">
    <property type="entry name" value="TPR_16"/>
    <property type="match status" value="3"/>
</dbReference>
<keyword evidence="2 3" id="KW-0802">TPR repeat</keyword>
<feature type="repeat" description="TPR" evidence="3">
    <location>
        <begin position="238"/>
        <end position="271"/>
    </location>
</feature>
<evidence type="ECO:0000256" key="2">
    <source>
        <dbReference type="ARBA" id="ARBA00022803"/>
    </source>
</evidence>
<dbReference type="OrthoDB" id="9814129at2"/>
<protein>
    <submittedName>
        <fullName evidence="4">Tetratricopeptide repeat protein</fullName>
    </submittedName>
</protein>
<evidence type="ECO:0000256" key="3">
    <source>
        <dbReference type="PROSITE-ProRule" id="PRU00339"/>
    </source>
</evidence>
<evidence type="ECO:0000313" key="5">
    <source>
        <dbReference type="Proteomes" id="UP000179860"/>
    </source>
</evidence>
<evidence type="ECO:0000256" key="1">
    <source>
        <dbReference type="ARBA" id="ARBA00022737"/>
    </source>
</evidence>
<dbReference type="RefSeq" id="WP_027198954.1">
    <property type="nucleotide sequence ID" value="NZ_CP017561.2"/>
</dbReference>
<dbReference type="PANTHER" id="PTHR45586">
    <property type="entry name" value="TPR REPEAT-CONTAINING PROTEIN PA4667"/>
    <property type="match status" value="1"/>
</dbReference>
<organism evidence="4 5">
    <name type="scientific">Paraburkholderia sprentiae WSM5005</name>
    <dbReference type="NCBI Taxonomy" id="754502"/>
    <lineage>
        <taxon>Bacteria</taxon>
        <taxon>Pseudomonadati</taxon>
        <taxon>Pseudomonadota</taxon>
        <taxon>Betaproteobacteria</taxon>
        <taxon>Burkholderiales</taxon>
        <taxon>Burkholderiaceae</taxon>
        <taxon>Paraburkholderia</taxon>
    </lineage>
</organism>
<dbReference type="InterPro" id="IPR051012">
    <property type="entry name" value="CellSynth/LPSAsmb/PSIAsmb"/>
</dbReference>
<keyword evidence="5" id="KW-1185">Reference proteome</keyword>
<dbReference type="AlphaFoldDB" id="A0A1I9YJN9"/>
<feature type="repeat" description="TPR" evidence="3">
    <location>
        <begin position="170"/>
        <end position="203"/>
    </location>
</feature>
<dbReference type="Gene3D" id="1.25.40.10">
    <property type="entry name" value="Tetratricopeptide repeat domain"/>
    <property type="match status" value="1"/>
</dbReference>
<proteinExistence type="predicted"/>
<dbReference type="SUPFAM" id="SSF48452">
    <property type="entry name" value="TPR-like"/>
    <property type="match status" value="1"/>
</dbReference>
<dbReference type="InterPro" id="IPR011990">
    <property type="entry name" value="TPR-like_helical_dom_sf"/>
</dbReference>
<reference evidence="4" key="1">
    <citation type="submission" date="2016-09" db="EMBL/GenBank/DDBJ databases">
        <title>The Complete Genome of Burkholderia sprentiae wsm5005.</title>
        <authorList>
            <person name="De Meyer S."/>
            <person name="Wang P."/>
            <person name="Terpolilli J."/>
        </authorList>
    </citation>
    <scope>NUCLEOTIDE SEQUENCE [LARGE SCALE GENOMIC DNA]</scope>
    <source>
        <strain evidence="4">WSM5005</strain>
    </source>
</reference>
<dbReference type="PROSITE" id="PS50005">
    <property type="entry name" value="TPR"/>
    <property type="match status" value="3"/>
</dbReference>